<dbReference type="EMBL" id="PYAA01000021">
    <property type="protein sequence ID" value="RAN99921.1"/>
    <property type="molecule type" value="Genomic_DNA"/>
</dbReference>
<dbReference type="GO" id="GO:0000271">
    <property type="term" value="P:polysaccharide biosynthetic process"/>
    <property type="evidence" value="ECO:0007669"/>
    <property type="project" value="TreeGrafter"/>
</dbReference>
<evidence type="ECO:0000256" key="1">
    <source>
        <dbReference type="ARBA" id="ARBA00001933"/>
    </source>
</evidence>
<dbReference type="PANTHER" id="PTHR30244:SF34">
    <property type="entry name" value="DTDP-4-AMINO-4,6-DIDEOXYGALACTOSE TRANSAMINASE"/>
    <property type="match status" value="1"/>
</dbReference>
<feature type="active site" description="Proton acceptor" evidence="2">
    <location>
        <position position="208"/>
    </location>
</feature>
<evidence type="ECO:0000313" key="7">
    <source>
        <dbReference type="EMBL" id="RAO12012.1"/>
    </source>
</evidence>
<evidence type="ECO:0000313" key="6">
    <source>
        <dbReference type="EMBL" id="RAN99921.1"/>
    </source>
</evidence>
<name>A0A328N204_9ACTN</name>
<protein>
    <submittedName>
        <fullName evidence="6 7">Pyridoxal phosphate-dependent aminotran sferase EpsN</fullName>
    </submittedName>
</protein>
<evidence type="ECO:0000256" key="3">
    <source>
        <dbReference type="PIRSR" id="PIRSR000390-2"/>
    </source>
</evidence>
<accession>A0A328N204</accession>
<dbReference type="AlphaFoldDB" id="A0A328N204"/>
<dbReference type="PANTHER" id="PTHR30244">
    <property type="entry name" value="TRANSAMINASE"/>
    <property type="match status" value="1"/>
</dbReference>
<dbReference type="Proteomes" id="UP000249045">
    <property type="component" value="Unassembled WGS sequence"/>
</dbReference>
<dbReference type="EMBL" id="PYAC01000033">
    <property type="protein sequence ID" value="RAO12012.1"/>
    <property type="molecule type" value="Genomic_DNA"/>
</dbReference>
<dbReference type="Gene3D" id="3.40.640.10">
    <property type="entry name" value="Type I PLP-dependent aspartate aminotransferase-like (Major domain)"/>
    <property type="match status" value="1"/>
</dbReference>
<sequence length="395" mass="42041">MDLIHNRPSVAPRSGGPTVTDPVYLSSPDIGELEESYLLRAIRGGRFDPDGPELGAFEREMAARVKVGYALGLSSGTAALHMALLAVGAGPDSVVVVPTLTFAATANAVTYTGAEPVFVDCDASTGNLDVDLLSDLLGQLTDTGRRVAAVLAVDINGRCADYDRLLPLCAAIGVPVVEDAAQALGSTYRGRCAGTLGRVGIYSFSHNKVMTTSAGGMLISDDAALVARARHLATQAREPVSHYEHRDIGYNYRLSTLLAALGRAQLSRLDTMVARRRALRDRYARLFATVPGTQILGADDPGSNCWLTSVVVEPERTGWDPGELAAHLAGRGVESRPMWKPMHRQPVYEDRQAALTGAADHLFATSLSLPSGSALTDDQVERVFAAIAEFLEGRQ</sequence>
<dbReference type="InterPro" id="IPR015421">
    <property type="entry name" value="PyrdxlP-dep_Trfase_major"/>
</dbReference>
<proteinExistence type="inferred from homology"/>
<dbReference type="GO" id="GO:0030170">
    <property type="term" value="F:pyridoxal phosphate binding"/>
    <property type="evidence" value="ECO:0007669"/>
    <property type="project" value="TreeGrafter"/>
</dbReference>
<dbReference type="Pfam" id="PF01041">
    <property type="entry name" value="DegT_DnrJ_EryC1"/>
    <property type="match status" value="1"/>
</dbReference>
<organism evidence="6 8">
    <name type="scientific">Micromonospora noduli</name>
    <dbReference type="NCBI Taxonomy" id="709876"/>
    <lineage>
        <taxon>Bacteria</taxon>
        <taxon>Bacillati</taxon>
        <taxon>Actinomycetota</taxon>
        <taxon>Actinomycetes</taxon>
        <taxon>Micromonosporales</taxon>
        <taxon>Micromonosporaceae</taxon>
        <taxon>Micromonospora</taxon>
    </lineage>
</organism>
<feature type="region of interest" description="Disordered" evidence="5">
    <location>
        <begin position="1"/>
        <end position="23"/>
    </location>
</feature>
<dbReference type="RefSeq" id="WP_112584682.1">
    <property type="nucleotide sequence ID" value="NZ_PYAC01000033.1"/>
</dbReference>
<keyword evidence="3 4" id="KW-0663">Pyridoxal phosphate</keyword>
<feature type="modified residue" description="N6-(pyridoxal phosphate)lysine" evidence="3">
    <location>
        <position position="208"/>
    </location>
</feature>
<dbReference type="Proteomes" id="UP000248966">
    <property type="component" value="Unassembled WGS sequence"/>
</dbReference>
<evidence type="ECO:0000256" key="4">
    <source>
        <dbReference type="RuleBase" id="RU004508"/>
    </source>
</evidence>
<dbReference type="InterPro" id="IPR015424">
    <property type="entry name" value="PyrdxlP-dep_Trfase"/>
</dbReference>
<dbReference type="PIRSF" id="PIRSF000390">
    <property type="entry name" value="PLP_StrS"/>
    <property type="match status" value="1"/>
</dbReference>
<reference evidence="8 9" key="1">
    <citation type="submission" date="2018-03" db="EMBL/GenBank/DDBJ databases">
        <title>Defining the species Micromonospora saelicesensis and Micromonospora noduli under the framework of genomics.</title>
        <authorList>
            <person name="Riesco R."/>
            <person name="Trujillo M.E."/>
        </authorList>
    </citation>
    <scope>NUCLEOTIDE SEQUENCE [LARGE SCALE GENOMIC DNA]</scope>
    <source>
        <strain evidence="6 8">LAH08</strain>
        <strain evidence="7 9">MED15</strain>
    </source>
</reference>
<keyword evidence="9" id="KW-1185">Reference proteome</keyword>
<evidence type="ECO:0000313" key="9">
    <source>
        <dbReference type="Proteomes" id="UP000249045"/>
    </source>
</evidence>
<dbReference type="InterPro" id="IPR000653">
    <property type="entry name" value="DegT/StrS_aminotransferase"/>
</dbReference>
<dbReference type="Gene3D" id="3.90.1150.10">
    <property type="entry name" value="Aspartate Aminotransferase, domain 1"/>
    <property type="match status" value="1"/>
</dbReference>
<evidence type="ECO:0000256" key="5">
    <source>
        <dbReference type="SAM" id="MobiDB-lite"/>
    </source>
</evidence>
<dbReference type="InterPro" id="IPR015422">
    <property type="entry name" value="PyrdxlP-dep_Trfase_small"/>
</dbReference>
<dbReference type="GO" id="GO:0008483">
    <property type="term" value="F:transaminase activity"/>
    <property type="evidence" value="ECO:0007669"/>
    <property type="project" value="TreeGrafter"/>
</dbReference>
<dbReference type="SUPFAM" id="SSF53383">
    <property type="entry name" value="PLP-dependent transferases"/>
    <property type="match status" value="1"/>
</dbReference>
<dbReference type="CDD" id="cd00616">
    <property type="entry name" value="AHBA_syn"/>
    <property type="match status" value="1"/>
</dbReference>
<comment type="similarity">
    <text evidence="4">Belongs to the DegT/DnrJ/EryC1 family.</text>
</comment>
<gene>
    <name evidence="6" type="ORF">LAH08_03438</name>
    <name evidence="7" type="ORF">MED15_05021</name>
</gene>
<evidence type="ECO:0000256" key="2">
    <source>
        <dbReference type="PIRSR" id="PIRSR000390-1"/>
    </source>
</evidence>
<comment type="caution">
    <text evidence="6">The sequence shown here is derived from an EMBL/GenBank/DDBJ whole genome shotgun (WGS) entry which is preliminary data.</text>
</comment>
<evidence type="ECO:0000313" key="8">
    <source>
        <dbReference type="Proteomes" id="UP000248966"/>
    </source>
</evidence>
<comment type="cofactor">
    <cofactor evidence="1">
        <name>pyridoxal 5'-phosphate</name>
        <dbReference type="ChEBI" id="CHEBI:597326"/>
    </cofactor>
</comment>